<accession>W0EVI6</accession>
<evidence type="ECO:0000259" key="1">
    <source>
        <dbReference type="Pfam" id="PF12728"/>
    </source>
</evidence>
<evidence type="ECO:0000313" key="3">
    <source>
        <dbReference type="Proteomes" id="UP000003586"/>
    </source>
</evidence>
<proteinExistence type="predicted"/>
<dbReference type="KEGG" id="nso:NIASO_05815"/>
<sequence length="115" mass="13493">MQLIMEKNGNGVHSATPMLFPIDPEQFWQTLRVLIREEVEQLEKRPPPATSYNTTGLTYKPLYKIGEVCQLFQVTKPTIYDWIKHGKLKPYKIRSRVYFLWNDIQQLLQPDSGTP</sequence>
<feature type="domain" description="Helix-turn-helix" evidence="1">
    <location>
        <begin position="62"/>
        <end position="109"/>
    </location>
</feature>
<dbReference type="InterPro" id="IPR041657">
    <property type="entry name" value="HTH_17"/>
</dbReference>
<gene>
    <name evidence="2" type="ORF">NIASO_05815</name>
</gene>
<reference evidence="2 3" key="1">
    <citation type="submission" date="2013-12" db="EMBL/GenBank/DDBJ databases">
        <authorList>
            <consortium name="DOE Joint Genome Institute"/>
            <person name="Eisen J."/>
            <person name="Huntemann M."/>
            <person name="Han J."/>
            <person name="Chen A."/>
            <person name="Kyrpides N."/>
            <person name="Mavromatis K."/>
            <person name="Markowitz V."/>
            <person name="Palaniappan K."/>
            <person name="Ivanova N."/>
            <person name="Schaumberg A."/>
            <person name="Pati A."/>
            <person name="Liolios K."/>
            <person name="Nordberg H.P."/>
            <person name="Cantor M.N."/>
            <person name="Hua S.X."/>
            <person name="Woyke T."/>
        </authorList>
    </citation>
    <scope>NUCLEOTIDE SEQUENCE [LARGE SCALE GENOMIC DNA]</scope>
    <source>
        <strain evidence="3">DSM 19437</strain>
    </source>
</reference>
<keyword evidence="3" id="KW-1185">Reference proteome</keyword>
<dbReference type="STRING" id="929713.NIASO_05815"/>
<dbReference type="EMBL" id="CP007035">
    <property type="protein sequence ID" value="AHF14820.1"/>
    <property type="molecule type" value="Genomic_DNA"/>
</dbReference>
<name>W0EVI6_9BACT</name>
<organism evidence="2 3">
    <name type="scientific">Niabella soli DSM 19437</name>
    <dbReference type="NCBI Taxonomy" id="929713"/>
    <lineage>
        <taxon>Bacteria</taxon>
        <taxon>Pseudomonadati</taxon>
        <taxon>Bacteroidota</taxon>
        <taxon>Chitinophagia</taxon>
        <taxon>Chitinophagales</taxon>
        <taxon>Chitinophagaceae</taxon>
        <taxon>Niabella</taxon>
    </lineage>
</organism>
<dbReference type="InterPro" id="IPR009061">
    <property type="entry name" value="DNA-bd_dom_put_sf"/>
</dbReference>
<dbReference type="SUPFAM" id="SSF46955">
    <property type="entry name" value="Putative DNA-binding domain"/>
    <property type="match status" value="1"/>
</dbReference>
<protein>
    <submittedName>
        <fullName evidence="2">MerR family transcriptional regulator</fullName>
    </submittedName>
</protein>
<dbReference type="eggNOG" id="COG0789">
    <property type="taxonomic scope" value="Bacteria"/>
</dbReference>
<dbReference type="HOGENOM" id="CLU_2155654_0_0_10"/>
<dbReference type="Pfam" id="PF12728">
    <property type="entry name" value="HTH_17"/>
    <property type="match status" value="1"/>
</dbReference>
<dbReference type="Proteomes" id="UP000003586">
    <property type="component" value="Chromosome"/>
</dbReference>
<evidence type="ECO:0000313" key="2">
    <source>
        <dbReference type="EMBL" id="AHF14820.1"/>
    </source>
</evidence>
<dbReference type="AlphaFoldDB" id="W0EVI6"/>
<dbReference type="Gene3D" id="1.10.1660.10">
    <property type="match status" value="1"/>
</dbReference>